<keyword evidence="8" id="KW-1185">Reference proteome</keyword>
<keyword evidence="5" id="KW-0503">Monooxygenase</keyword>
<protein>
    <submittedName>
        <fullName evidence="7">Salicylate hydroxylase</fullName>
    </submittedName>
</protein>
<comment type="similarity">
    <text evidence="1">Belongs to the paxM FAD-dependent monooxygenase family.</text>
</comment>
<feature type="domain" description="FAD-binding" evidence="6">
    <location>
        <begin position="38"/>
        <end position="375"/>
    </location>
</feature>
<name>A0A2B7XHG5_9EURO</name>
<evidence type="ECO:0000256" key="4">
    <source>
        <dbReference type="ARBA" id="ARBA00023002"/>
    </source>
</evidence>
<dbReference type="PRINTS" id="PR00420">
    <property type="entry name" value="RNGMNOXGNASE"/>
</dbReference>
<dbReference type="GO" id="GO:0071949">
    <property type="term" value="F:FAD binding"/>
    <property type="evidence" value="ECO:0007669"/>
    <property type="project" value="InterPro"/>
</dbReference>
<dbReference type="InterPro" id="IPR002938">
    <property type="entry name" value="FAD-bd"/>
</dbReference>
<evidence type="ECO:0000313" key="7">
    <source>
        <dbReference type="EMBL" id="PGH08213.1"/>
    </source>
</evidence>
<proteinExistence type="inferred from homology"/>
<dbReference type="OrthoDB" id="16820at2759"/>
<dbReference type="Pfam" id="PF01494">
    <property type="entry name" value="FAD_binding_3"/>
    <property type="match status" value="1"/>
</dbReference>
<dbReference type="GO" id="GO:0004497">
    <property type="term" value="F:monooxygenase activity"/>
    <property type="evidence" value="ECO:0007669"/>
    <property type="project" value="UniProtKB-KW"/>
</dbReference>
<dbReference type="STRING" id="2060905.A0A2B7XHG5"/>
<keyword evidence="2" id="KW-0285">Flavoprotein</keyword>
<dbReference type="SUPFAM" id="SSF54373">
    <property type="entry name" value="FAD-linked reductases, C-terminal domain"/>
    <property type="match status" value="1"/>
</dbReference>
<dbReference type="InterPro" id="IPR050493">
    <property type="entry name" value="FAD-dep_Monooxygenase_BioMet"/>
</dbReference>
<dbReference type="Proteomes" id="UP000224080">
    <property type="component" value="Unassembled WGS sequence"/>
</dbReference>
<accession>A0A2B7XHG5</accession>
<evidence type="ECO:0000313" key="8">
    <source>
        <dbReference type="Proteomes" id="UP000224080"/>
    </source>
</evidence>
<organism evidence="7 8">
    <name type="scientific">Blastomyces parvus</name>
    <dbReference type="NCBI Taxonomy" id="2060905"/>
    <lineage>
        <taxon>Eukaryota</taxon>
        <taxon>Fungi</taxon>
        <taxon>Dikarya</taxon>
        <taxon>Ascomycota</taxon>
        <taxon>Pezizomycotina</taxon>
        <taxon>Eurotiomycetes</taxon>
        <taxon>Eurotiomycetidae</taxon>
        <taxon>Onygenales</taxon>
        <taxon>Ajellomycetaceae</taxon>
        <taxon>Blastomyces</taxon>
    </lineage>
</organism>
<evidence type="ECO:0000259" key="6">
    <source>
        <dbReference type="Pfam" id="PF01494"/>
    </source>
</evidence>
<comment type="caution">
    <text evidence="7">The sequence shown here is derived from an EMBL/GenBank/DDBJ whole genome shotgun (WGS) entry which is preliminary data.</text>
</comment>
<dbReference type="EMBL" id="PDNC01000010">
    <property type="protein sequence ID" value="PGH08213.1"/>
    <property type="molecule type" value="Genomic_DNA"/>
</dbReference>
<sequence length="453" mass="49982">MEVLQARQPLRVVVVGGGNIIKSYRKSDINLWAIPFEGIGGLATAISLAIRGHSIRILESVHQIRELGAGIQISPNMRSVLRRLGVEPAIKKTSVVLERIQVVRWQDGRVLSDTAVNHQYGEAAAIHRGDLQKALLDRILELDNIQIRLGATVTDIDFDLPAVRLQCGEMVYGDVVIAADGIKSTVRRKMFPGDGNRVRPSGDAAFRILIPREKMLEDEGTAKLINKPQAVRWVGPHRHVIGYPIRNHQLYNAVFIHPDNGSTGESWTIPGTREDIMEAFCGWDPRLLKLVALSTSVLKSRLCVHPQLQTWVKGSCALVGDACHPMLPYLAQGAAQALEDAAALGVMLSQIGTAENIPSALYIYEKCRKPRAEGIQQSGTDSRIALHLPDGAEQVKRDERFAAAMKGAKNPDTWTDRETQGALWGYDAEQAAKKCWSEERKPPPALAYDELSW</sequence>
<keyword evidence="4" id="KW-0560">Oxidoreductase</keyword>
<dbReference type="FunFam" id="3.50.50.60:FF:000115">
    <property type="entry name" value="Salicylate hydroxylase, putative"/>
    <property type="match status" value="1"/>
</dbReference>
<dbReference type="PANTHER" id="PTHR13789:SF307">
    <property type="entry name" value="HYDROXYLASE, PUTATIVE (AFU_ORTHOLOGUE AFUA_2G04330)-RELATED"/>
    <property type="match status" value="1"/>
</dbReference>
<keyword evidence="3" id="KW-0274">FAD</keyword>
<dbReference type="AlphaFoldDB" id="A0A2B7XHG5"/>
<evidence type="ECO:0000256" key="2">
    <source>
        <dbReference type="ARBA" id="ARBA00022630"/>
    </source>
</evidence>
<dbReference type="Gene3D" id="3.50.50.60">
    <property type="entry name" value="FAD/NAD(P)-binding domain"/>
    <property type="match status" value="1"/>
</dbReference>
<evidence type="ECO:0000256" key="5">
    <source>
        <dbReference type="ARBA" id="ARBA00023033"/>
    </source>
</evidence>
<evidence type="ECO:0000256" key="3">
    <source>
        <dbReference type="ARBA" id="ARBA00022827"/>
    </source>
</evidence>
<reference evidence="7 8" key="1">
    <citation type="submission" date="2017-10" db="EMBL/GenBank/DDBJ databases">
        <title>Comparative genomics in systemic dimorphic fungi from Ajellomycetaceae.</title>
        <authorList>
            <person name="Munoz J.F."/>
            <person name="Mcewen J.G."/>
            <person name="Clay O.K."/>
            <person name="Cuomo C.A."/>
        </authorList>
    </citation>
    <scope>NUCLEOTIDE SEQUENCE [LARGE SCALE GENOMIC DNA]</scope>
    <source>
        <strain evidence="7 8">UAMH130</strain>
    </source>
</reference>
<dbReference type="SUPFAM" id="SSF51905">
    <property type="entry name" value="FAD/NAD(P)-binding domain"/>
    <property type="match status" value="1"/>
</dbReference>
<evidence type="ECO:0000256" key="1">
    <source>
        <dbReference type="ARBA" id="ARBA00007992"/>
    </source>
</evidence>
<dbReference type="PANTHER" id="PTHR13789">
    <property type="entry name" value="MONOOXYGENASE"/>
    <property type="match status" value="1"/>
</dbReference>
<gene>
    <name evidence="7" type="ORF">GX51_01367</name>
</gene>
<dbReference type="InterPro" id="IPR036188">
    <property type="entry name" value="FAD/NAD-bd_sf"/>
</dbReference>